<dbReference type="RefSeq" id="WP_343795448.1">
    <property type="nucleotide sequence ID" value="NZ_BAAADJ010000002.1"/>
</dbReference>
<comment type="similarity">
    <text evidence="2">Belongs to the BMP lipoprotein family.</text>
</comment>
<evidence type="ECO:0000256" key="4">
    <source>
        <dbReference type="ARBA" id="ARBA00022729"/>
    </source>
</evidence>
<keyword evidence="10" id="KW-1185">Reference proteome</keyword>
<feature type="signal peptide" evidence="7">
    <location>
        <begin position="1"/>
        <end position="22"/>
    </location>
</feature>
<dbReference type="PANTHER" id="PTHR34296">
    <property type="entry name" value="TRANSCRIPTIONAL ACTIVATOR PROTEIN MED"/>
    <property type="match status" value="1"/>
</dbReference>
<evidence type="ECO:0000313" key="10">
    <source>
        <dbReference type="Proteomes" id="UP001500782"/>
    </source>
</evidence>
<evidence type="ECO:0000256" key="5">
    <source>
        <dbReference type="ARBA" id="ARBA00023136"/>
    </source>
</evidence>
<sequence>MMRPMGVIFLCLLLLTSCHSSSHTDQLKKAGLLVPETVNDQVWGTKGYKGMLQIQSQLKVDVFYKESMDSLAAVERAVHEFKQKGTNLVFGHGNEYAHYFNELSADYPDIHFVSFNGSAVNENTTTLNFQSFAMGFFGGMVAGFMTKTNEIGIIAAYDWQPEIEGFIEGVAYENPDATVTVEYTHHWDDPQKALHLLDELLVKNVDIVYPAGDGFNVPVIEKLKENGLFAIGFVSDQSDLGEFTVLTSTVQHVDKLYELVAKKFNEGTLQSGDLYFDFQDGVISMGAFSPLVDQTYIDQLNEHIKHYKETGELPSREE</sequence>
<proteinExistence type="inferred from homology"/>
<dbReference type="PANTHER" id="PTHR34296:SF2">
    <property type="entry name" value="ABC TRANSPORTER GUANOSINE-BINDING PROTEIN NUPN"/>
    <property type="match status" value="1"/>
</dbReference>
<dbReference type="Pfam" id="PF02608">
    <property type="entry name" value="Bmp"/>
    <property type="match status" value="1"/>
</dbReference>
<dbReference type="InterPro" id="IPR003760">
    <property type="entry name" value="PnrA-like"/>
</dbReference>
<accession>A0ABN0VQG7</accession>
<dbReference type="InterPro" id="IPR050957">
    <property type="entry name" value="BMP_lipoprotein"/>
</dbReference>
<comment type="subcellular location">
    <subcellularLocation>
        <location evidence="1">Cell membrane</location>
        <topology evidence="1">Lipid-anchor</topology>
    </subcellularLocation>
</comment>
<evidence type="ECO:0000313" key="9">
    <source>
        <dbReference type="EMBL" id="GAA0314681.1"/>
    </source>
</evidence>
<evidence type="ECO:0000259" key="8">
    <source>
        <dbReference type="Pfam" id="PF02608"/>
    </source>
</evidence>
<feature type="domain" description="ABC transporter substrate-binding protein PnrA-like" evidence="8">
    <location>
        <begin position="28"/>
        <end position="316"/>
    </location>
</feature>
<dbReference type="PROSITE" id="PS51257">
    <property type="entry name" value="PROKAR_LIPOPROTEIN"/>
    <property type="match status" value="1"/>
</dbReference>
<reference evidence="9 10" key="1">
    <citation type="journal article" date="2019" name="Int. J. Syst. Evol. Microbiol.">
        <title>The Global Catalogue of Microorganisms (GCM) 10K type strain sequencing project: providing services to taxonomists for standard genome sequencing and annotation.</title>
        <authorList>
            <consortium name="The Broad Institute Genomics Platform"/>
            <consortium name="The Broad Institute Genome Sequencing Center for Infectious Disease"/>
            <person name="Wu L."/>
            <person name="Ma J."/>
        </authorList>
    </citation>
    <scope>NUCLEOTIDE SEQUENCE [LARGE SCALE GENOMIC DNA]</scope>
    <source>
        <strain evidence="9 10">JCM 9731</strain>
    </source>
</reference>
<dbReference type="Proteomes" id="UP001500782">
    <property type="component" value="Unassembled WGS sequence"/>
</dbReference>
<dbReference type="Gene3D" id="3.40.50.2300">
    <property type="match status" value="2"/>
</dbReference>
<dbReference type="EMBL" id="BAAADJ010000002">
    <property type="protein sequence ID" value="GAA0314681.1"/>
    <property type="molecule type" value="Genomic_DNA"/>
</dbReference>
<evidence type="ECO:0000256" key="3">
    <source>
        <dbReference type="ARBA" id="ARBA00022475"/>
    </source>
</evidence>
<keyword evidence="4 7" id="KW-0732">Signal</keyword>
<comment type="caution">
    <text evidence="9">The sequence shown here is derived from an EMBL/GenBank/DDBJ whole genome shotgun (WGS) entry which is preliminary data.</text>
</comment>
<protein>
    <submittedName>
        <fullName evidence="9">Transcriptional regulator Med</fullName>
    </submittedName>
</protein>
<gene>
    <name evidence="9" type="primary">med</name>
    <name evidence="9" type="ORF">GCM10008967_01500</name>
</gene>
<dbReference type="SUPFAM" id="SSF53822">
    <property type="entry name" value="Periplasmic binding protein-like I"/>
    <property type="match status" value="1"/>
</dbReference>
<organism evidence="9 10">
    <name type="scientific">Bacillus carboniphilus</name>
    <dbReference type="NCBI Taxonomy" id="86663"/>
    <lineage>
        <taxon>Bacteria</taxon>
        <taxon>Bacillati</taxon>
        <taxon>Bacillota</taxon>
        <taxon>Bacilli</taxon>
        <taxon>Bacillales</taxon>
        <taxon>Bacillaceae</taxon>
        <taxon>Bacillus</taxon>
    </lineage>
</organism>
<evidence type="ECO:0000256" key="2">
    <source>
        <dbReference type="ARBA" id="ARBA00008610"/>
    </source>
</evidence>
<dbReference type="CDD" id="cd06353">
    <property type="entry name" value="PBP1_Med-like"/>
    <property type="match status" value="1"/>
</dbReference>
<evidence type="ECO:0000256" key="6">
    <source>
        <dbReference type="ARBA" id="ARBA00023288"/>
    </source>
</evidence>
<evidence type="ECO:0000256" key="7">
    <source>
        <dbReference type="SAM" id="SignalP"/>
    </source>
</evidence>
<evidence type="ECO:0000256" key="1">
    <source>
        <dbReference type="ARBA" id="ARBA00004193"/>
    </source>
</evidence>
<keyword evidence="3" id="KW-1003">Cell membrane</keyword>
<dbReference type="InterPro" id="IPR028082">
    <property type="entry name" value="Peripla_BP_I"/>
</dbReference>
<keyword evidence="5" id="KW-0472">Membrane</keyword>
<keyword evidence="6" id="KW-0449">Lipoprotein</keyword>
<feature type="chain" id="PRO_5045392529" evidence="7">
    <location>
        <begin position="23"/>
        <end position="318"/>
    </location>
</feature>
<name>A0ABN0VQG7_9BACI</name>